<dbReference type="Pfam" id="PF00528">
    <property type="entry name" value="BPD_transp_1"/>
    <property type="match status" value="1"/>
</dbReference>
<feature type="transmembrane region" description="Helical" evidence="7">
    <location>
        <begin position="236"/>
        <end position="254"/>
    </location>
</feature>
<keyword evidence="5 7" id="KW-1133">Transmembrane helix</keyword>
<dbReference type="Proteomes" id="UP001429580">
    <property type="component" value="Unassembled WGS sequence"/>
</dbReference>
<reference evidence="9 10" key="1">
    <citation type="submission" date="2020-03" db="EMBL/GenBank/DDBJ databases">
        <title>Genomic Encyclopedia of Type Strains, Phase IV (KMG-IV): sequencing the most valuable type-strain genomes for metagenomic binning, comparative biology and taxonomic classification.</title>
        <authorList>
            <person name="Goeker M."/>
        </authorList>
    </citation>
    <scope>NUCLEOTIDE SEQUENCE [LARGE SCALE GENOMIC DNA]</scope>
    <source>
        <strain evidence="9 10">DSM 103870</strain>
    </source>
</reference>
<keyword evidence="2 7" id="KW-0813">Transport</keyword>
<dbReference type="PROSITE" id="PS50928">
    <property type="entry name" value="ABC_TM1"/>
    <property type="match status" value="1"/>
</dbReference>
<keyword evidence="3" id="KW-1003">Cell membrane</keyword>
<comment type="similarity">
    <text evidence="7">Belongs to the binding-protein-dependent transport system permease family.</text>
</comment>
<evidence type="ECO:0000256" key="6">
    <source>
        <dbReference type="ARBA" id="ARBA00023136"/>
    </source>
</evidence>
<evidence type="ECO:0000256" key="1">
    <source>
        <dbReference type="ARBA" id="ARBA00004651"/>
    </source>
</evidence>
<feature type="transmembrane region" description="Helical" evidence="7">
    <location>
        <begin position="205"/>
        <end position="224"/>
    </location>
</feature>
<keyword evidence="10" id="KW-1185">Reference proteome</keyword>
<gene>
    <name evidence="9" type="ORF">FHS82_003729</name>
</gene>
<feature type="transmembrane region" description="Helical" evidence="7">
    <location>
        <begin position="70"/>
        <end position="94"/>
    </location>
</feature>
<sequence length="271" mass="28693">MISAFRNTPAVLLALLVLLCLLAPVLPLHDPVAVSVAERFAGPSFAHPLGRDEYGRDLMSRLVWALRSAVFIAASSAFLASVVGTALGVIGGYVRGLTEIFTMRGMDVILCFPPLLLAMLAVTLYGPGPVTLIPVLGLVFVPSFTRVAHASVLTVRSHEYVEAARGMGMGAGRIMLHTILPNIVGPLIVQFSFVMAMTVVLESGLSFLGLGVLPPAPSLGLMIGAGRATLAQAPMLLVWPCLLLTLLILVLNAFCDRLRDHFDPRSASGSN</sequence>
<keyword evidence="6 7" id="KW-0472">Membrane</keyword>
<feature type="transmembrane region" description="Helical" evidence="7">
    <location>
        <begin position="174"/>
        <end position="199"/>
    </location>
</feature>
<dbReference type="InterPro" id="IPR035906">
    <property type="entry name" value="MetI-like_sf"/>
</dbReference>
<feature type="transmembrane region" description="Helical" evidence="7">
    <location>
        <begin position="106"/>
        <end position="126"/>
    </location>
</feature>
<comment type="caution">
    <text evidence="9">The sequence shown here is derived from an EMBL/GenBank/DDBJ whole genome shotgun (WGS) entry which is preliminary data.</text>
</comment>
<proteinExistence type="inferred from homology"/>
<name>A0ABX0V3R9_9HYPH</name>
<evidence type="ECO:0000256" key="2">
    <source>
        <dbReference type="ARBA" id="ARBA00022448"/>
    </source>
</evidence>
<evidence type="ECO:0000256" key="5">
    <source>
        <dbReference type="ARBA" id="ARBA00022989"/>
    </source>
</evidence>
<organism evidence="9 10">
    <name type="scientific">Pseudochelatococcus lubricantis</name>
    <dbReference type="NCBI Taxonomy" id="1538102"/>
    <lineage>
        <taxon>Bacteria</taxon>
        <taxon>Pseudomonadati</taxon>
        <taxon>Pseudomonadota</taxon>
        <taxon>Alphaproteobacteria</taxon>
        <taxon>Hyphomicrobiales</taxon>
        <taxon>Chelatococcaceae</taxon>
        <taxon>Pseudochelatococcus</taxon>
    </lineage>
</organism>
<evidence type="ECO:0000256" key="3">
    <source>
        <dbReference type="ARBA" id="ARBA00022475"/>
    </source>
</evidence>
<protein>
    <submittedName>
        <fullName evidence="9">Peptide/nickel transport system permease protein</fullName>
    </submittedName>
</protein>
<evidence type="ECO:0000313" key="9">
    <source>
        <dbReference type="EMBL" id="NIJ59868.1"/>
    </source>
</evidence>
<evidence type="ECO:0000259" key="8">
    <source>
        <dbReference type="PROSITE" id="PS50928"/>
    </source>
</evidence>
<dbReference type="CDD" id="cd06261">
    <property type="entry name" value="TM_PBP2"/>
    <property type="match status" value="1"/>
</dbReference>
<comment type="subcellular location">
    <subcellularLocation>
        <location evidence="1 7">Cell membrane</location>
        <topology evidence="1 7">Multi-pass membrane protein</topology>
    </subcellularLocation>
</comment>
<dbReference type="InterPro" id="IPR050366">
    <property type="entry name" value="BP-dependent_transpt_permease"/>
</dbReference>
<keyword evidence="4 7" id="KW-0812">Transmembrane</keyword>
<evidence type="ECO:0000256" key="7">
    <source>
        <dbReference type="RuleBase" id="RU363032"/>
    </source>
</evidence>
<feature type="domain" description="ABC transmembrane type-1" evidence="8">
    <location>
        <begin position="66"/>
        <end position="255"/>
    </location>
</feature>
<dbReference type="PANTHER" id="PTHR43386:SF25">
    <property type="entry name" value="PEPTIDE ABC TRANSPORTER PERMEASE PROTEIN"/>
    <property type="match status" value="1"/>
</dbReference>
<evidence type="ECO:0000256" key="4">
    <source>
        <dbReference type="ARBA" id="ARBA00022692"/>
    </source>
</evidence>
<accession>A0ABX0V3R9</accession>
<dbReference type="EMBL" id="JAASQI010000011">
    <property type="protein sequence ID" value="NIJ59868.1"/>
    <property type="molecule type" value="Genomic_DNA"/>
</dbReference>
<dbReference type="RefSeq" id="WP_166955701.1">
    <property type="nucleotide sequence ID" value="NZ_JAASQI010000011.1"/>
</dbReference>
<dbReference type="PANTHER" id="PTHR43386">
    <property type="entry name" value="OLIGOPEPTIDE TRANSPORT SYSTEM PERMEASE PROTEIN APPC"/>
    <property type="match status" value="1"/>
</dbReference>
<dbReference type="Gene3D" id="1.10.3720.10">
    <property type="entry name" value="MetI-like"/>
    <property type="match status" value="1"/>
</dbReference>
<dbReference type="SUPFAM" id="SSF161098">
    <property type="entry name" value="MetI-like"/>
    <property type="match status" value="1"/>
</dbReference>
<evidence type="ECO:0000313" key="10">
    <source>
        <dbReference type="Proteomes" id="UP001429580"/>
    </source>
</evidence>
<dbReference type="InterPro" id="IPR000515">
    <property type="entry name" value="MetI-like"/>
</dbReference>